<dbReference type="Pfam" id="PF00091">
    <property type="entry name" value="Tubulin"/>
    <property type="match status" value="1"/>
</dbReference>
<sequence length="551" mass="60586">MKDYQFDLPKNHKSIIKVIGVGGGGSNAVNHMYNMGIKDVEFVVVNTDAQALKSSPVPLKLQLGANLTEGLGAGANPEKGRSAALESKEDIRTLLSDNTKMVFITAGMGGGTGTGAAPVIAKIAKDMDILTVGIVTAPFVFEGRKKMQAAQQGIEALKESCDTVLVILNDKLREIYGNLAIRSAFAKADNVLTTAAKSIAEIITVHQDVNVDFEDVKTVMKDAGAAVMGSATEEGDGRAIRAAEKAIASPLLNNVDIKGAQKILLSIMSGEEDELSMDELSEITEYIQERAGDNADVIFGQGIDQELGKGIRVTVIATGFEMGKLSEVSPAKETETKIEQRSSTEEQESIKKVIDLESGKTSKVDEDALAGAGQTFTFTFQKPIFTPANEEKKSDDFNQPLIEERKAEAVNKLIDLEEEEAETSEFEFVPAASETKKVVFELPSEREERPVFPSEEKKEEAPAHYGNDYYEQLRQKAIQKAYERFERLKNLKSYNQSPEEFKEKLEVPAFVRKQVKLSDVQHSSERSISRFNLTDENEFLKNNRFLHDNVD</sequence>
<evidence type="ECO:0000313" key="15">
    <source>
        <dbReference type="Proteomes" id="UP000292209"/>
    </source>
</evidence>
<dbReference type="SUPFAM" id="SSF55307">
    <property type="entry name" value="Tubulin C-terminal domain-like"/>
    <property type="match status" value="1"/>
</dbReference>
<dbReference type="InterPro" id="IPR018316">
    <property type="entry name" value="Tubulin/FtsZ_2-layer-sand-dom"/>
</dbReference>
<dbReference type="HAMAP" id="MF_00909">
    <property type="entry name" value="FtsZ"/>
    <property type="match status" value="1"/>
</dbReference>
<dbReference type="Pfam" id="PF12327">
    <property type="entry name" value="FtsZ_C"/>
    <property type="match status" value="1"/>
</dbReference>
<dbReference type="InterPro" id="IPR008280">
    <property type="entry name" value="Tub_FtsZ_C"/>
</dbReference>
<keyword evidence="3 8" id="KW-0132">Cell division</keyword>
<keyword evidence="15" id="KW-1185">Reference proteome</keyword>
<evidence type="ECO:0000256" key="9">
    <source>
        <dbReference type="NCBIfam" id="TIGR00065"/>
    </source>
</evidence>
<dbReference type="GO" id="GO:0000917">
    <property type="term" value="P:division septum assembly"/>
    <property type="evidence" value="ECO:0007669"/>
    <property type="project" value="UniProtKB-KW"/>
</dbReference>
<dbReference type="Proteomes" id="UP000292209">
    <property type="component" value="Unassembled WGS sequence"/>
</dbReference>
<comment type="function">
    <text evidence="8 10">Essential cell division protein that forms a contractile ring structure (Z ring) at the future cell division site. The regulation of the ring assembly controls the timing and the location of cell division. One of the functions of the FtsZ ring is to recruit other cell division proteins to the septum to produce a new cell wall between the dividing cells. Binds GTP and shows GTPase activity.</text>
</comment>
<dbReference type="GO" id="GO:0003924">
    <property type="term" value="F:GTPase activity"/>
    <property type="evidence" value="ECO:0007669"/>
    <property type="project" value="UniProtKB-UniRule"/>
</dbReference>
<dbReference type="InterPro" id="IPR045061">
    <property type="entry name" value="FtsZ/CetZ"/>
</dbReference>
<protein>
    <recommendedName>
        <fullName evidence="8 9">Cell division protein FtsZ</fullName>
    </recommendedName>
</protein>
<keyword evidence="7 8" id="KW-0131">Cell cycle</keyword>
<comment type="similarity">
    <text evidence="1 8 10">Belongs to the FtsZ family.</text>
</comment>
<comment type="caution">
    <text evidence="14">The sequence shown here is derived from an EMBL/GenBank/DDBJ whole genome shotgun (WGS) entry which is preliminary data.</text>
</comment>
<evidence type="ECO:0000259" key="12">
    <source>
        <dbReference type="SMART" id="SM00864"/>
    </source>
</evidence>
<keyword evidence="2 8" id="KW-0963">Cytoplasm</keyword>
<comment type="subcellular location">
    <subcellularLocation>
        <location evidence="8">Cytoplasm</location>
    </subcellularLocation>
    <text evidence="8">Assembles at midcell at the inner surface of the cytoplasmic membrane.</text>
</comment>
<feature type="binding site" evidence="8">
    <location>
        <begin position="23"/>
        <end position="27"/>
    </location>
    <ligand>
        <name>GTP</name>
        <dbReference type="ChEBI" id="CHEBI:37565"/>
    </ligand>
</feature>
<dbReference type="NCBIfam" id="TIGR00065">
    <property type="entry name" value="ftsZ"/>
    <property type="match status" value="1"/>
</dbReference>
<feature type="binding site" evidence="8">
    <location>
        <position position="142"/>
    </location>
    <ligand>
        <name>GTP</name>
        <dbReference type="ChEBI" id="CHEBI:37565"/>
    </ligand>
</feature>
<organism evidence="14 15">
    <name type="scientific">Cecembia calidifontis</name>
    <dbReference type="NCBI Taxonomy" id="1187080"/>
    <lineage>
        <taxon>Bacteria</taxon>
        <taxon>Pseudomonadati</taxon>
        <taxon>Bacteroidota</taxon>
        <taxon>Cytophagia</taxon>
        <taxon>Cytophagales</taxon>
        <taxon>Cyclobacteriaceae</taxon>
        <taxon>Cecembia</taxon>
    </lineage>
</organism>
<dbReference type="Gene3D" id="3.30.1330.20">
    <property type="entry name" value="Tubulin/FtsZ, C-terminal domain"/>
    <property type="match status" value="1"/>
</dbReference>
<feature type="compositionally biased region" description="Basic and acidic residues" evidence="11">
    <location>
        <begin position="330"/>
        <end position="349"/>
    </location>
</feature>
<feature type="domain" description="Tubulin/FtsZ 2-layer sandwich" evidence="13">
    <location>
        <begin position="209"/>
        <end position="329"/>
    </location>
</feature>
<evidence type="ECO:0000256" key="11">
    <source>
        <dbReference type="SAM" id="MobiDB-lite"/>
    </source>
</evidence>
<keyword evidence="4 8" id="KW-0547">Nucleotide-binding</keyword>
<dbReference type="SMART" id="SM00864">
    <property type="entry name" value="Tubulin"/>
    <property type="match status" value="1"/>
</dbReference>
<dbReference type="OrthoDB" id="9813375at2"/>
<evidence type="ECO:0000256" key="10">
    <source>
        <dbReference type="RuleBase" id="RU000631"/>
    </source>
</evidence>
<accession>A0A4Q7P408</accession>
<evidence type="ECO:0000256" key="1">
    <source>
        <dbReference type="ARBA" id="ARBA00009690"/>
    </source>
</evidence>
<dbReference type="Gene3D" id="3.40.50.1440">
    <property type="entry name" value="Tubulin/FtsZ, GTPase domain"/>
    <property type="match status" value="1"/>
</dbReference>
<dbReference type="InterPro" id="IPR037103">
    <property type="entry name" value="Tubulin/FtsZ-like_C"/>
</dbReference>
<keyword evidence="6 8" id="KW-0717">Septation</keyword>
<evidence type="ECO:0000313" key="14">
    <source>
        <dbReference type="EMBL" id="RZS94676.1"/>
    </source>
</evidence>
<evidence type="ECO:0000256" key="4">
    <source>
        <dbReference type="ARBA" id="ARBA00022741"/>
    </source>
</evidence>
<name>A0A4Q7P408_9BACT</name>
<evidence type="ECO:0000259" key="13">
    <source>
        <dbReference type="SMART" id="SM00865"/>
    </source>
</evidence>
<dbReference type="GO" id="GO:0043093">
    <property type="term" value="P:FtsZ-dependent cytokinesis"/>
    <property type="evidence" value="ECO:0007669"/>
    <property type="project" value="UniProtKB-UniRule"/>
</dbReference>
<dbReference type="FunFam" id="3.40.50.1440:FF:000023">
    <property type="entry name" value="Cell division protein FtsZ"/>
    <property type="match status" value="1"/>
</dbReference>
<dbReference type="RefSeq" id="WP_130273893.1">
    <property type="nucleotide sequence ID" value="NZ_SGXG01000001.1"/>
</dbReference>
<dbReference type="AlphaFoldDB" id="A0A4Q7P408"/>
<feature type="binding site" evidence="8">
    <location>
        <position position="146"/>
    </location>
    <ligand>
        <name>GTP</name>
        <dbReference type="ChEBI" id="CHEBI:37565"/>
    </ligand>
</feature>
<gene>
    <name evidence="8" type="primary">ftsZ</name>
    <name evidence="14" type="ORF">BC751_0183</name>
</gene>
<dbReference type="InterPro" id="IPR020805">
    <property type="entry name" value="Cell_div_FtsZ_CS"/>
</dbReference>
<reference evidence="14 15" key="1">
    <citation type="submission" date="2019-02" db="EMBL/GenBank/DDBJ databases">
        <title>Genomic Encyclopedia of Archaeal and Bacterial Type Strains, Phase II (KMG-II): from individual species to whole genera.</title>
        <authorList>
            <person name="Goeker M."/>
        </authorList>
    </citation>
    <scope>NUCLEOTIDE SEQUENCE [LARGE SCALE GENOMIC DNA]</scope>
    <source>
        <strain evidence="14 15">DSM 21411</strain>
    </source>
</reference>
<evidence type="ECO:0000256" key="8">
    <source>
        <dbReference type="HAMAP-Rule" id="MF_00909"/>
    </source>
</evidence>
<dbReference type="PANTHER" id="PTHR30314:SF3">
    <property type="entry name" value="MITOCHONDRIAL DIVISION PROTEIN FSZA"/>
    <property type="match status" value="1"/>
</dbReference>
<feature type="domain" description="Tubulin/FtsZ GTPase" evidence="12">
    <location>
        <begin position="15"/>
        <end position="207"/>
    </location>
</feature>
<evidence type="ECO:0000256" key="2">
    <source>
        <dbReference type="ARBA" id="ARBA00022490"/>
    </source>
</evidence>
<dbReference type="GO" id="GO:0005525">
    <property type="term" value="F:GTP binding"/>
    <property type="evidence" value="ECO:0007669"/>
    <property type="project" value="UniProtKB-UniRule"/>
</dbReference>
<evidence type="ECO:0000256" key="3">
    <source>
        <dbReference type="ARBA" id="ARBA00022618"/>
    </source>
</evidence>
<dbReference type="InterPro" id="IPR003008">
    <property type="entry name" value="Tubulin_FtsZ_GTPase"/>
</dbReference>
<dbReference type="EMBL" id="SGXG01000001">
    <property type="protein sequence ID" value="RZS94676.1"/>
    <property type="molecule type" value="Genomic_DNA"/>
</dbReference>
<dbReference type="PRINTS" id="PR00423">
    <property type="entry name" value="CELLDVISFTSZ"/>
</dbReference>
<dbReference type="GO" id="GO:0032153">
    <property type="term" value="C:cell division site"/>
    <property type="evidence" value="ECO:0007669"/>
    <property type="project" value="UniProtKB-UniRule"/>
</dbReference>
<dbReference type="InterPro" id="IPR036525">
    <property type="entry name" value="Tubulin/FtsZ_GTPase_sf"/>
</dbReference>
<proteinExistence type="inferred from homology"/>
<dbReference type="PANTHER" id="PTHR30314">
    <property type="entry name" value="CELL DIVISION PROTEIN FTSZ-RELATED"/>
    <property type="match status" value="1"/>
</dbReference>
<dbReference type="PROSITE" id="PS01135">
    <property type="entry name" value="FTSZ_2"/>
    <property type="match status" value="1"/>
</dbReference>
<feature type="binding site" evidence="8">
    <location>
        <position position="189"/>
    </location>
    <ligand>
        <name>GTP</name>
        <dbReference type="ChEBI" id="CHEBI:37565"/>
    </ligand>
</feature>
<feature type="binding site" evidence="8">
    <location>
        <begin position="111"/>
        <end position="113"/>
    </location>
    <ligand>
        <name>GTP</name>
        <dbReference type="ChEBI" id="CHEBI:37565"/>
    </ligand>
</feature>
<dbReference type="SMART" id="SM00865">
    <property type="entry name" value="Tubulin_C"/>
    <property type="match status" value="1"/>
</dbReference>
<dbReference type="PROSITE" id="PS01134">
    <property type="entry name" value="FTSZ_1"/>
    <property type="match status" value="1"/>
</dbReference>
<feature type="region of interest" description="Disordered" evidence="11">
    <location>
        <begin position="327"/>
        <end position="349"/>
    </location>
</feature>
<comment type="subunit">
    <text evidence="8">Homodimer. Polymerizes to form a dynamic ring structure in a strictly GTP-dependent manner. Interacts directly with several other division proteins.</text>
</comment>
<dbReference type="SUPFAM" id="SSF52490">
    <property type="entry name" value="Tubulin nucleotide-binding domain-like"/>
    <property type="match status" value="1"/>
</dbReference>
<dbReference type="InterPro" id="IPR024757">
    <property type="entry name" value="FtsZ_C"/>
</dbReference>
<evidence type="ECO:0000256" key="5">
    <source>
        <dbReference type="ARBA" id="ARBA00023134"/>
    </source>
</evidence>
<dbReference type="CDD" id="cd02201">
    <property type="entry name" value="FtsZ_type1"/>
    <property type="match status" value="1"/>
</dbReference>
<keyword evidence="5 8" id="KW-0342">GTP-binding</keyword>
<dbReference type="GO" id="GO:0005737">
    <property type="term" value="C:cytoplasm"/>
    <property type="evidence" value="ECO:0007669"/>
    <property type="project" value="UniProtKB-SubCell"/>
</dbReference>
<dbReference type="InterPro" id="IPR000158">
    <property type="entry name" value="Cell_div_FtsZ"/>
</dbReference>
<dbReference type="GO" id="GO:0051258">
    <property type="term" value="P:protein polymerization"/>
    <property type="evidence" value="ECO:0007669"/>
    <property type="project" value="UniProtKB-UniRule"/>
</dbReference>
<evidence type="ECO:0000256" key="7">
    <source>
        <dbReference type="ARBA" id="ARBA00023306"/>
    </source>
</evidence>
<evidence type="ECO:0000256" key="6">
    <source>
        <dbReference type="ARBA" id="ARBA00023210"/>
    </source>
</evidence>